<sequence>MSVHKEIFEKSDLDLAKRVLSNNHDISAELFWSLLFWKTPELFFLSINKSTKISKEQLSTSLSKILLDNFNKTFDSIVIILAKLCDLIEILSLEPIELHSRNPPLPNLQDVIFLYITIIYTVFPHVNEERISFNSSQGIRLCSILRKTRAIINNNSMIYRDFDRTMKKVSQLINIKHGLLKGLLNGIADQITQVPIIQQLNLE</sequence>
<dbReference type="EMBL" id="JAPCXC010000056">
    <property type="protein sequence ID" value="KAJ1607650.1"/>
    <property type="molecule type" value="Genomic_DNA"/>
</dbReference>
<gene>
    <name evidence="1" type="ORF">OJ253_2262</name>
</gene>
<name>A0A9D5DGP6_9CRYT</name>
<proteinExistence type="predicted"/>
<protein>
    <submittedName>
        <fullName evidence="1">Uncharacterized protein</fullName>
    </submittedName>
</protein>
<dbReference type="OrthoDB" id="340568at2759"/>
<comment type="caution">
    <text evidence="1">The sequence shown here is derived from an EMBL/GenBank/DDBJ whole genome shotgun (WGS) entry which is preliminary data.</text>
</comment>
<dbReference type="Proteomes" id="UP001067231">
    <property type="component" value="Unassembled WGS sequence"/>
</dbReference>
<reference evidence="1" key="1">
    <citation type="submission" date="2022-10" db="EMBL/GenBank/DDBJ databases">
        <title>Adaptive evolution leads to modifications in subtelomeric GC content in a zoonotic Cryptosporidium species.</title>
        <authorList>
            <person name="Li J."/>
            <person name="Feng Y."/>
            <person name="Xiao L."/>
        </authorList>
    </citation>
    <scope>NUCLEOTIDE SEQUENCE</scope>
    <source>
        <strain evidence="1">33844</strain>
    </source>
</reference>
<evidence type="ECO:0000313" key="1">
    <source>
        <dbReference type="EMBL" id="KAJ1607650.1"/>
    </source>
</evidence>
<accession>A0A9D5DGP6</accession>
<dbReference type="AlphaFoldDB" id="A0A9D5DGP6"/>
<organism evidence="1">
    <name type="scientific">Cryptosporidium canis</name>
    <dbReference type="NCBI Taxonomy" id="195482"/>
    <lineage>
        <taxon>Eukaryota</taxon>
        <taxon>Sar</taxon>
        <taxon>Alveolata</taxon>
        <taxon>Apicomplexa</taxon>
        <taxon>Conoidasida</taxon>
        <taxon>Coccidia</taxon>
        <taxon>Eucoccidiorida</taxon>
        <taxon>Eimeriorina</taxon>
        <taxon>Cryptosporidiidae</taxon>
        <taxon>Cryptosporidium</taxon>
    </lineage>
</organism>